<dbReference type="Gene3D" id="3.40.50.1100">
    <property type="match status" value="2"/>
</dbReference>
<dbReference type="PANTHER" id="PTHR48078">
    <property type="entry name" value="THREONINE DEHYDRATASE, MITOCHONDRIAL-RELATED"/>
    <property type="match status" value="1"/>
</dbReference>
<keyword evidence="3 6" id="KW-0456">Lyase</keyword>
<evidence type="ECO:0000313" key="6">
    <source>
        <dbReference type="EMBL" id="VVE45865.1"/>
    </source>
</evidence>
<accession>A0A5E4YC22</accession>
<dbReference type="GO" id="GO:0004794">
    <property type="term" value="F:threonine deaminase activity"/>
    <property type="evidence" value="ECO:0007669"/>
    <property type="project" value="TreeGrafter"/>
</dbReference>
<feature type="domain" description="Tryptophan synthase beta chain-like PALP" evidence="5">
    <location>
        <begin position="75"/>
        <end position="378"/>
    </location>
</feature>
<dbReference type="InterPro" id="IPR001926">
    <property type="entry name" value="TrpB-like_PALP"/>
</dbReference>
<dbReference type="Pfam" id="PF00291">
    <property type="entry name" value="PALP"/>
    <property type="match status" value="1"/>
</dbReference>
<comment type="cofactor">
    <cofactor evidence="1">
        <name>pyridoxal 5'-phosphate</name>
        <dbReference type="ChEBI" id="CHEBI:597326"/>
    </cofactor>
</comment>
<dbReference type="EMBL" id="CABPRZ010000023">
    <property type="protein sequence ID" value="VVE45865.1"/>
    <property type="molecule type" value="Genomic_DNA"/>
</dbReference>
<reference evidence="6 7" key="1">
    <citation type="submission" date="2019-08" db="EMBL/GenBank/DDBJ databases">
        <authorList>
            <person name="Peeters C."/>
        </authorList>
    </citation>
    <scope>NUCLEOTIDE SEQUENCE [LARGE SCALE GENOMIC DNA]</scope>
    <source>
        <strain evidence="6 7">LMG 30175</strain>
    </source>
</reference>
<name>A0A5E4YC22_9BURK</name>
<dbReference type="GO" id="GO:0006567">
    <property type="term" value="P:L-threonine catabolic process"/>
    <property type="evidence" value="ECO:0007669"/>
    <property type="project" value="TreeGrafter"/>
</dbReference>
<dbReference type="GO" id="GO:0009097">
    <property type="term" value="P:isoleucine biosynthetic process"/>
    <property type="evidence" value="ECO:0007669"/>
    <property type="project" value="TreeGrafter"/>
</dbReference>
<keyword evidence="2" id="KW-0663">Pyridoxal phosphate</keyword>
<dbReference type="GO" id="GO:0004795">
    <property type="term" value="F:threonine synthase activity"/>
    <property type="evidence" value="ECO:0007669"/>
    <property type="project" value="UniProtKB-EC"/>
</dbReference>
<dbReference type="EC" id="4.2.3.1" evidence="6"/>
<dbReference type="AlphaFoldDB" id="A0A5E4YC22"/>
<dbReference type="InterPro" id="IPR036052">
    <property type="entry name" value="TrpB-like_PALP_sf"/>
</dbReference>
<evidence type="ECO:0000259" key="5">
    <source>
        <dbReference type="Pfam" id="PF00291"/>
    </source>
</evidence>
<evidence type="ECO:0000256" key="3">
    <source>
        <dbReference type="ARBA" id="ARBA00023239"/>
    </source>
</evidence>
<dbReference type="CDD" id="cd01563">
    <property type="entry name" value="Thr-synth_1"/>
    <property type="match status" value="1"/>
</dbReference>
<organism evidence="6 7">
    <name type="scientific">Pandoraea terrae</name>
    <dbReference type="NCBI Taxonomy" id="1537710"/>
    <lineage>
        <taxon>Bacteria</taxon>
        <taxon>Pseudomonadati</taxon>
        <taxon>Pseudomonadota</taxon>
        <taxon>Betaproteobacteria</taxon>
        <taxon>Burkholderiales</taxon>
        <taxon>Burkholderiaceae</taxon>
        <taxon>Pandoraea</taxon>
    </lineage>
</organism>
<evidence type="ECO:0000256" key="4">
    <source>
        <dbReference type="SAM" id="MobiDB-lite"/>
    </source>
</evidence>
<dbReference type="Proteomes" id="UP000414233">
    <property type="component" value="Unassembled WGS sequence"/>
</dbReference>
<gene>
    <name evidence="6" type="primary">thrC_2</name>
    <name evidence="6" type="ORF">PTE30175_04302</name>
</gene>
<evidence type="ECO:0000256" key="1">
    <source>
        <dbReference type="ARBA" id="ARBA00001933"/>
    </source>
</evidence>
<protein>
    <submittedName>
        <fullName evidence="6">Threonine synthase</fullName>
        <ecNumber evidence="6">4.2.3.1</ecNumber>
    </submittedName>
</protein>
<dbReference type="GO" id="GO:0006565">
    <property type="term" value="P:L-serine catabolic process"/>
    <property type="evidence" value="ECO:0007669"/>
    <property type="project" value="TreeGrafter"/>
</dbReference>
<dbReference type="GO" id="GO:0003941">
    <property type="term" value="F:L-serine ammonia-lyase activity"/>
    <property type="evidence" value="ECO:0007669"/>
    <property type="project" value="TreeGrafter"/>
</dbReference>
<dbReference type="InterPro" id="IPR050147">
    <property type="entry name" value="Ser/Thr_Dehydratase"/>
</dbReference>
<dbReference type="SUPFAM" id="SSF53686">
    <property type="entry name" value="Tryptophan synthase beta subunit-like PLP-dependent enzymes"/>
    <property type="match status" value="1"/>
</dbReference>
<proteinExistence type="predicted"/>
<dbReference type="PANTHER" id="PTHR48078:SF6">
    <property type="entry name" value="L-THREONINE DEHYDRATASE CATABOLIC TDCB"/>
    <property type="match status" value="1"/>
</dbReference>
<evidence type="ECO:0000313" key="7">
    <source>
        <dbReference type="Proteomes" id="UP000414233"/>
    </source>
</evidence>
<dbReference type="RefSeq" id="WP_150699093.1">
    <property type="nucleotide sequence ID" value="NZ_CABPRZ010000023.1"/>
</dbReference>
<evidence type="ECO:0000256" key="2">
    <source>
        <dbReference type="ARBA" id="ARBA00022898"/>
    </source>
</evidence>
<feature type="region of interest" description="Disordered" evidence="4">
    <location>
        <begin position="385"/>
        <end position="419"/>
    </location>
</feature>
<sequence length="419" mass="44617">MKRRNFHYVCMHCGAFDSADGMRYVCACEGAQNLRIAYDDVDVKTARGLRERIGGHGMWRYAPLLPAPQAFGSRLLVGGTPLLDCGDGDGVRLRIKDETRNPSGSLKDRATELAVAVALMHGYRHVVAASTGNAGASLACIAAAQGIAATIVVPRRTPSAKLAQIAAYGAEVVRVDGDYDDAFAHAVDMSRRDGVYCRNTGYNPFTREGKKTCAFEIAEDLGWRVPDWVVVPTGDGNILSGMAVGFAELLALGMTTSMPRLVAAQSDTSASIARDWVTVASGRPIPSAPTPAAPSTVADSISVRFPRDHAGALAGLRQSRGVAVTVTENEIRRASRHLARRFGLWVEPSSAVGYAAFLRCVQDGTFHAGASVVLLSTGSGLKHPDPWGDVNAALGKRARTRRPKPHDNGDTSAALRRPQ</sequence>
<dbReference type="OrthoDB" id="9778118at2"/>
<keyword evidence="7" id="KW-1185">Reference proteome</keyword>